<evidence type="ECO:0000313" key="12">
    <source>
        <dbReference type="EMBL" id="KAK4320318.1"/>
    </source>
</evidence>
<evidence type="ECO:0000313" key="13">
    <source>
        <dbReference type="Proteomes" id="UP001292094"/>
    </source>
</evidence>
<dbReference type="Gene3D" id="1.10.287.70">
    <property type="match status" value="1"/>
</dbReference>
<name>A0AAE1Q5K3_9EUCA</name>
<dbReference type="GO" id="GO:0005886">
    <property type="term" value="C:plasma membrane"/>
    <property type="evidence" value="ECO:0007669"/>
    <property type="project" value="UniProtKB-SubCell"/>
</dbReference>
<keyword evidence="6 10" id="KW-0472">Membrane</keyword>
<keyword evidence="3" id="KW-1003">Cell membrane</keyword>
<dbReference type="Pfam" id="PF00060">
    <property type="entry name" value="Lig_chan"/>
    <property type="match status" value="1"/>
</dbReference>
<gene>
    <name evidence="12" type="ORF">Pmani_008824</name>
</gene>
<feature type="region of interest" description="Disordered" evidence="9">
    <location>
        <begin position="241"/>
        <end position="269"/>
    </location>
</feature>
<evidence type="ECO:0000256" key="3">
    <source>
        <dbReference type="ARBA" id="ARBA00022475"/>
    </source>
</evidence>
<comment type="similarity">
    <text evidence="2">Belongs to the glutamate-gated ion channel (TC 1.A.10.1) family.</text>
</comment>
<keyword evidence="13" id="KW-1185">Reference proteome</keyword>
<dbReference type="PANTHER" id="PTHR42643:SF24">
    <property type="entry name" value="IONOTROPIC RECEPTOR 60A"/>
    <property type="match status" value="1"/>
</dbReference>
<dbReference type="Proteomes" id="UP001292094">
    <property type="component" value="Unassembled WGS sequence"/>
</dbReference>
<keyword evidence="5 10" id="KW-1133">Transmembrane helix</keyword>
<dbReference type="EMBL" id="JAWZYT010000676">
    <property type="protein sequence ID" value="KAK4320318.1"/>
    <property type="molecule type" value="Genomic_DNA"/>
</dbReference>
<evidence type="ECO:0000256" key="6">
    <source>
        <dbReference type="ARBA" id="ARBA00023136"/>
    </source>
</evidence>
<evidence type="ECO:0000256" key="4">
    <source>
        <dbReference type="ARBA" id="ARBA00022692"/>
    </source>
</evidence>
<evidence type="ECO:0000256" key="7">
    <source>
        <dbReference type="ARBA" id="ARBA00023170"/>
    </source>
</evidence>
<proteinExistence type="inferred from homology"/>
<organism evidence="12 13">
    <name type="scientific">Petrolisthes manimaculis</name>
    <dbReference type="NCBI Taxonomy" id="1843537"/>
    <lineage>
        <taxon>Eukaryota</taxon>
        <taxon>Metazoa</taxon>
        <taxon>Ecdysozoa</taxon>
        <taxon>Arthropoda</taxon>
        <taxon>Crustacea</taxon>
        <taxon>Multicrustacea</taxon>
        <taxon>Malacostraca</taxon>
        <taxon>Eumalacostraca</taxon>
        <taxon>Eucarida</taxon>
        <taxon>Decapoda</taxon>
        <taxon>Pleocyemata</taxon>
        <taxon>Anomura</taxon>
        <taxon>Galatheoidea</taxon>
        <taxon>Porcellanidae</taxon>
        <taxon>Petrolisthes</taxon>
    </lineage>
</organism>
<evidence type="ECO:0000256" key="2">
    <source>
        <dbReference type="ARBA" id="ARBA00008685"/>
    </source>
</evidence>
<keyword evidence="7" id="KW-0675">Receptor</keyword>
<dbReference type="AlphaFoldDB" id="A0AAE1Q5K3"/>
<evidence type="ECO:0000256" key="10">
    <source>
        <dbReference type="SAM" id="Phobius"/>
    </source>
</evidence>
<comment type="subcellular location">
    <subcellularLocation>
        <location evidence="1">Cell membrane</location>
        <topology evidence="1">Multi-pass membrane protein</topology>
    </subcellularLocation>
</comment>
<feature type="domain" description="Ionotropic glutamate receptor C-terminal" evidence="11">
    <location>
        <begin position="21"/>
        <end position="177"/>
    </location>
</feature>
<keyword evidence="4 10" id="KW-0812">Transmembrane</keyword>
<sequence length="269" mass="30227">MVVTSRVIALAWMEKALDGGEVWLLVLISAASIMVMMVFLMKGEGHIFGYNPKMVVGQAAMWTLQTLTQESSHWLPRMDSGRLLVLTWILASLVFMTSYSGILTSMLTVPRVTIPIDSISDLVTQSDLSWRLEAGTMMFNILGDSKKQKYNLALSKMDGTIYTCWAAREELVAGEFAAICDYTSQRKVMSWDFSKGLPITRSCRTFHTFCHTKPKTPRALRHTKTLSKQHKDFLQATQDLLQATPRLPTSNTRPPTSNTRPQTDGTTLR</sequence>
<evidence type="ECO:0000256" key="5">
    <source>
        <dbReference type="ARBA" id="ARBA00022989"/>
    </source>
</evidence>
<feature type="transmembrane region" description="Helical" evidence="10">
    <location>
        <begin position="22"/>
        <end position="41"/>
    </location>
</feature>
<comment type="caution">
    <text evidence="12">The sequence shown here is derived from an EMBL/GenBank/DDBJ whole genome shotgun (WGS) entry which is preliminary data.</text>
</comment>
<feature type="compositionally biased region" description="Low complexity" evidence="9">
    <location>
        <begin position="244"/>
        <end position="261"/>
    </location>
</feature>
<dbReference type="InterPro" id="IPR001320">
    <property type="entry name" value="Iontro_rcpt_C"/>
</dbReference>
<evidence type="ECO:0000256" key="8">
    <source>
        <dbReference type="ARBA" id="ARBA00023180"/>
    </source>
</evidence>
<reference evidence="12" key="1">
    <citation type="submission" date="2023-11" db="EMBL/GenBank/DDBJ databases">
        <title>Genome assemblies of two species of porcelain crab, Petrolisthes cinctipes and Petrolisthes manimaculis (Anomura: Porcellanidae).</title>
        <authorList>
            <person name="Angst P."/>
        </authorList>
    </citation>
    <scope>NUCLEOTIDE SEQUENCE</scope>
    <source>
        <strain evidence="12">PB745_02</strain>
        <tissue evidence="12">Gill</tissue>
    </source>
</reference>
<dbReference type="GO" id="GO:0015276">
    <property type="term" value="F:ligand-gated monoatomic ion channel activity"/>
    <property type="evidence" value="ECO:0007669"/>
    <property type="project" value="InterPro"/>
</dbReference>
<protein>
    <recommendedName>
        <fullName evidence="11">Ionotropic glutamate receptor C-terminal domain-containing protein</fullName>
    </recommendedName>
</protein>
<evidence type="ECO:0000256" key="1">
    <source>
        <dbReference type="ARBA" id="ARBA00004651"/>
    </source>
</evidence>
<dbReference type="InterPro" id="IPR052192">
    <property type="entry name" value="Insect_Ionotropic_Sensory_Rcpt"/>
</dbReference>
<evidence type="ECO:0000259" key="11">
    <source>
        <dbReference type="Pfam" id="PF00060"/>
    </source>
</evidence>
<dbReference type="GO" id="GO:0050906">
    <property type="term" value="P:detection of stimulus involved in sensory perception"/>
    <property type="evidence" value="ECO:0007669"/>
    <property type="project" value="UniProtKB-ARBA"/>
</dbReference>
<feature type="transmembrane region" description="Helical" evidence="10">
    <location>
        <begin position="83"/>
        <end position="102"/>
    </location>
</feature>
<keyword evidence="8" id="KW-0325">Glycoprotein</keyword>
<evidence type="ECO:0000256" key="9">
    <source>
        <dbReference type="SAM" id="MobiDB-lite"/>
    </source>
</evidence>
<dbReference type="PANTHER" id="PTHR42643">
    <property type="entry name" value="IONOTROPIC RECEPTOR 20A-RELATED"/>
    <property type="match status" value="1"/>
</dbReference>
<accession>A0AAE1Q5K3</accession>